<evidence type="ECO:0000313" key="3">
    <source>
        <dbReference type="EMBL" id="KAF7310277.1"/>
    </source>
</evidence>
<dbReference type="EMBL" id="JACAZF010000003">
    <property type="protein sequence ID" value="KAF7310277.1"/>
    <property type="molecule type" value="Genomic_DNA"/>
</dbReference>
<reference evidence="3" key="1">
    <citation type="submission" date="2020-05" db="EMBL/GenBank/DDBJ databases">
        <title>Mycena genomes resolve the evolution of fungal bioluminescence.</title>
        <authorList>
            <person name="Tsai I.J."/>
        </authorList>
    </citation>
    <scope>NUCLEOTIDE SEQUENCE</scope>
    <source>
        <strain evidence="3">171206Taipei</strain>
    </source>
</reference>
<dbReference type="OrthoDB" id="3063893at2759"/>
<keyword evidence="1" id="KW-0812">Transmembrane</keyword>
<gene>
    <name evidence="3" type="ORF">MIND_00401700</name>
</gene>
<evidence type="ECO:0000313" key="4">
    <source>
        <dbReference type="Proteomes" id="UP000636479"/>
    </source>
</evidence>
<dbReference type="Proteomes" id="UP000636479">
    <property type="component" value="Unassembled WGS sequence"/>
</dbReference>
<dbReference type="GeneID" id="59343358"/>
<keyword evidence="2" id="KW-0732">Signal</keyword>
<name>A0A8H6WA18_9AGAR</name>
<sequence>MPPASLSIALSLAFLPGALSLDVTLWQFGHTGRVAGGATTLPLVPLGTRTGAGSDNLATTYLYQVVNPQTFTSTRVDGALTTQVIPITSSRTIAVSASGWDERLDSGTDIACAFVDENSGACFDGVSSLSTTSLANSGAPFVDVIPVSAIPVSPGPTTVASIPSKSKSASFSWAAVPPYATSGSPPLSHSDIHPGAVVGAIVGGLLILALTVAVILLYRRLRYQERDLQPDIDAYGTQPRPFFVLRSSFPHAPNGKLVRGWNPVTVLQLPKKRNFNTGHRRADMGPITGELERVHGAWTLPPAYSE</sequence>
<keyword evidence="4" id="KW-1185">Reference proteome</keyword>
<evidence type="ECO:0000256" key="2">
    <source>
        <dbReference type="SAM" id="SignalP"/>
    </source>
</evidence>
<accession>A0A8H6WA18</accession>
<feature type="transmembrane region" description="Helical" evidence="1">
    <location>
        <begin position="196"/>
        <end position="218"/>
    </location>
</feature>
<proteinExistence type="predicted"/>
<feature type="signal peptide" evidence="2">
    <location>
        <begin position="1"/>
        <end position="20"/>
    </location>
</feature>
<dbReference type="RefSeq" id="XP_037223727.1">
    <property type="nucleotide sequence ID" value="XM_037360842.1"/>
</dbReference>
<keyword evidence="1" id="KW-0472">Membrane</keyword>
<feature type="chain" id="PRO_5034447291" evidence="2">
    <location>
        <begin position="21"/>
        <end position="306"/>
    </location>
</feature>
<dbReference type="AlphaFoldDB" id="A0A8H6WA18"/>
<organism evidence="3 4">
    <name type="scientific">Mycena indigotica</name>
    <dbReference type="NCBI Taxonomy" id="2126181"/>
    <lineage>
        <taxon>Eukaryota</taxon>
        <taxon>Fungi</taxon>
        <taxon>Dikarya</taxon>
        <taxon>Basidiomycota</taxon>
        <taxon>Agaricomycotina</taxon>
        <taxon>Agaricomycetes</taxon>
        <taxon>Agaricomycetidae</taxon>
        <taxon>Agaricales</taxon>
        <taxon>Marasmiineae</taxon>
        <taxon>Mycenaceae</taxon>
        <taxon>Mycena</taxon>
    </lineage>
</organism>
<evidence type="ECO:0000256" key="1">
    <source>
        <dbReference type="SAM" id="Phobius"/>
    </source>
</evidence>
<comment type="caution">
    <text evidence="3">The sequence shown here is derived from an EMBL/GenBank/DDBJ whole genome shotgun (WGS) entry which is preliminary data.</text>
</comment>
<keyword evidence="1" id="KW-1133">Transmembrane helix</keyword>
<protein>
    <submittedName>
        <fullName evidence="3">Uncharacterized protein</fullName>
    </submittedName>
</protein>